<evidence type="ECO:0000256" key="1">
    <source>
        <dbReference type="SAM" id="Phobius"/>
    </source>
</evidence>
<proteinExistence type="predicted"/>
<dbReference type="STRING" id="48664.BER92_03050"/>
<protein>
    <recommendedName>
        <fullName evidence="6">Transmembrane protein</fullName>
    </recommendedName>
</protein>
<dbReference type="EMBL" id="LT853885">
    <property type="protein sequence ID" value="SMR01953.1"/>
    <property type="molecule type" value="Genomic_DNA"/>
</dbReference>
<evidence type="ECO:0000313" key="3">
    <source>
        <dbReference type="EMBL" id="SMR01953.1"/>
    </source>
</evidence>
<name>A0A1Y6HKL0_9XANT</name>
<gene>
    <name evidence="3" type="ORF">PD5205_00633</name>
    <name evidence="2" type="ORF">PD885_03375</name>
</gene>
<reference evidence="2 4" key="1">
    <citation type="submission" date="2017-05" db="EMBL/GenBank/DDBJ databases">
        <authorList>
            <person name="Blom J."/>
        </authorList>
    </citation>
    <scope>NUCLEOTIDE SEQUENCE [LARGE SCALE GENOMIC DNA]</scope>
    <source>
        <strain evidence="2">PD885</strain>
    </source>
</reference>
<organism evidence="3 5">
    <name type="scientific">Xanthomonas fragariae</name>
    <dbReference type="NCBI Taxonomy" id="48664"/>
    <lineage>
        <taxon>Bacteria</taxon>
        <taxon>Pseudomonadati</taxon>
        <taxon>Pseudomonadota</taxon>
        <taxon>Gammaproteobacteria</taxon>
        <taxon>Lysobacterales</taxon>
        <taxon>Lysobacteraceae</taxon>
        <taxon>Xanthomonas</taxon>
    </lineage>
</organism>
<dbReference type="KEGG" id="xfr:BER92_03050"/>
<accession>A0A1Y6HKL0</accession>
<dbReference type="OrthoDB" id="9879887at2"/>
<keyword evidence="1" id="KW-0472">Membrane</keyword>
<evidence type="ECO:0000313" key="4">
    <source>
        <dbReference type="Proteomes" id="UP000195877"/>
    </source>
</evidence>
<keyword evidence="4" id="KW-1185">Reference proteome</keyword>
<dbReference type="Proteomes" id="UP000195953">
    <property type="component" value="Chromosome 1"/>
</dbReference>
<dbReference type="GeneID" id="61895656"/>
<evidence type="ECO:0000313" key="5">
    <source>
        <dbReference type="Proteomes" id="UP000195953"/>
    </source>
</evidence>
<dbReference type="EMBL" id="LT853882">
    <property type="protein sequence ID" value="SMR00596.1"/>
    <property type="molecule type" value="Genomic_DNA"/>
</dbReference>
<evidence type="ECO:0000313" key="2">
    <source>
        <dbReference type="EMBL" id="SMR00596.1"/>
    </source>
</evidence>
<dbReference type="AlphaFoldDB" id="A0A1Y6HKL0"/>
<keyword evidence="1" id="KW-1133">Transmembrane helix</keyword>
<dbReference type="Proteomes" id="UP000195877">
    <property type="component" value="Chromosome 1"/>
</dbReference>
<keyword evidence="1" id="KW-0812">Transmembrane</keyword>
<sequence length="67" mass="7179">MSGKAKDGALLLIVGLMVSAIAWAASHYMGEAAIWVWSGLMIFGLILHSFEKRRKAAKGPPSDQVGH</sequence>
<dbReference type="RefSeq" id="WP_002804825.1">
    <property type="nucleotide sequence ID" value="NZ_CP016830.1"/>
</dbReference>
<feature type="transmembrane region" description="Helical" evidence="1">
    <location>
        <begin position="34"/>
        <end position="50"/>
    </location>
</feature>
<evidence type="ECO:0008006" key="6">
    <source>
        <dbReference type="Google" id="ProtNLM"/>
    </source>
</evidence>
<reference evidence="3 5" key="2">
    <citation type="submission" date="2017-05" db="EMBL/GenBank/DDBJ databases">
        <authorList>
            <person name="Song R."/>
            <person name="Chenine A.L."/>
            <person name="Ruprecht R.M."/>
        </authorList>
    </citation>
    <scope>NUCLEOTIDE SEQUENCE [LARGE SCALE GENOMIC DNA]</scope>
    <source>
        <strain evidence="3">PD5205</strain>
    </source>
</reference>